<dbReference type="Gene3D" id="1.20.58.1040">
    <property type="match status" value="1"/>
</dbReference>
<dbReference type="FunFam" id="3.20.20.80:FF:000008">
    <property type="entry name" value="Glucan endo-1,3-beta-glucosidase 5"/>
    <property type="match status" value="1"/>
</dbReference>
<dbReference type="Pfam" id="PF07983">
    <property type="entry name" value="X8"/>
    <property type="match status" value="1"/>
</dbReference>
<keyword evidence="5 7" id="KW-0326">Glycosidase</keyword>
<gene>
    <name evidence="11" type="ORF">C3L33_20444</name>
</gene>
<name>A0A6A4KQ30_9ERIC</name>
<keyword evidence="4" id="KW-1015">Disulfide bond</keyword>
<evidence type="ECO:0000256" key="6">
    <source>
        <dbReference type="RuleBase" id="RU004335"/>
    </source>
</evidence>
<keyword evidence="12" id="KW-1185">Reference proteome</keyword>
<dbReference type="PANTHER" id="PTHR32227">
    <property type="entry name" value="GLUCAN ENDO-1,3-BETA-GLUCOSIDASE BG1-RELATED-RELATED"/>
    <property type="match status" value="1"/>
</dbReference>
<dbReference type="InterPro" id="IPR044965">
    <property type="entry name" value="Glyco_hydro_17_plant"/>
</dbReference>
<dbReference type="GO" id="GO:0004553">
    <property type="term" value="F:hydrolase activity, hydrolyzing O-glycosyl compounds"/>
    <property type="evidence" value="ECO:0007669"/>
    <property type="project" value="InterPro"/>
</dbReference>
<keyword evidence="2 9" id="KW-0732">Signal</keyword>
<evidence type="ECO:0000256" key="5">
    <source>
        <dbReference type="ARBA" id="ARBA00023295"/>
    </source>
</evidence>
<evidence type="ECO:0000256" key="4">
    <source>
        <dbReference type="ARBA" id="ARBA00023157"/>
    </source>
</evidence>
<dbReference type="Proteomes" id="UP000428333">
    <property type="component" value="Linkage Group LG12"/>
</dbReference>
<comment type="similarity">
    <text evidence="1 6">Belongs to the glycosyl hydrolase 17 family.</text>
</comment>
<dbReference type="InterPro" id="IPR000490">
    <property type="entry name" value="Glyco_hydro_17"/>
</dbReference>
<proteinExistence type="inferred from homology"/>
<reference evidence="11 12" key="1">
    <citation type="journal article" date="2019" name="Genome Biol. Evol.">
        <title>The Rhododendron genome and chromosomal organization provide insight into shared whole-genome duplications across the heath family (Ericaceae).</title>
        <authorList>
            <person name="Soza V.L."/>
            <person name="Lindsley D."/>
            <person name="Waalkes A."/>
            <person name="Ramage E."/>
            <person name="Patwardhan R.P."/>
            <person name="Burton J.N."/>
            <person name="Adey A."/>
            <person name="Kumar A."/>
            <person name="Qiu R."/>
            <person name="Shendure J."/>
            <person name="Hall B."/>
        </authorList>
    </citation>
    <scope>NUCLEOTIDE SEQUENCE [LARGE SCALE GENOMIC DNA]</scope>
    <source>
        <strain evidence="11">RSF 1966-606</strain>
    </source>
</reference>
<comment type="caution">
    <text evidence="11">The sequence shown here is derived from an EMBL/GenBank/DDBJ whole genome shotgun (WGS) entry which is preliminary data.</text>
</comment>
<dbReference type="EMBL" id="QEFC01003493">
    <property type="protein sequence ID" value="KAE9447660.1"/>
    <property type="molecule type" value="Genomic_DNA"/>
</dbReference>
<dbReference type="GO" id="GO:0005975">
    <property type="term" value="P:carbohydrate metabolic process"/>
    <property type="evidence" value="ECO:0007669"/>
    <property type="project" value="InterPro"/>
</dbReference>
<evidence type="ECO:0000259" key="10">
    <source>
        <dbReference type="SMART" id="SM00768"/>
    </source>
</evidence>
<dbReference type="SUPFAM" id="SSF51445">
    <property type="entry name" value="(Trans)glycosidases"/>
    <property type="match status" value="1"/>
</dbReference>
<evidence type="ECO:0000256" key="1">
    <source>
        <dbReference type="ARBA" id="ARBA00008773"/>
    </source>
</evidence>
<evidence type="ECO:0000313" key="12">
    <source>
        <dbReference type="Proteomes" id="UP000428333"/>
    </source>
</evidence>
<evidence type="ECO:0000256" key="3">
    <source>
        <dbReference type="ARBA" id="ARBA00022801"/>
    </source>
</evidence>
<keyword evidence="3 7" id="KW-0378">Hydrolase</keyword>
<evidence type="ECO:0000313" key="11">
    <source>
        <dbReference type="EMBL" id="KAE9447660.1"/>
    </source>
</evidence>
<feature type="signal peptide" evidence="9">
    <location>
        <begin position="1"/>
        <end position="31"/>
    </location>
</feature>
<dbReference type="InterPro" id="IPR012946">
    <property type="entry name" value="X8"/>
</dbReference>
<dbReference type="AlphaFoldDB" id="A0A6A4KQ30"/>
<protein>
    <recommendedName>
        <fullName evidence="10">X8 domain-containing protein</fullName>
    </recommendedName>
</protein>
<dbReference type="InterPro" id="IPR017853">
    <property type="entry name" value="GH"/>
</dbReference>
<dbReference type="Pfam" id="PF00332">
    <property type="entry name" value="Glyco_hydro_17"/>
    <property type="match status" value="1"/>
</dbReference>
<dbReference type="PROSITE" id="PS00587">
    <property type="entry name" value="GLYCOSYL_HYDROL_F17"/>
    <property type="match status" value="1"/>
</dbReference>
<evidence type="ECO:0000256" key="7">
    <source>
        <dbReference type="RuleBase" id="RU004336"/>
    </source>
</evidence>
<evidence type="ECO:0000256" key="9">
    <source>
        <dbReference type="SAM" id="SignalP"/>
    </source>
</evidence>
<dbReference type="SMART" id="SM00768">
    <property type="entry name" value="X8"/>
    <property type="match status" value="1"/>
</dbReference>
<organism evidence="11 12">
    <name type="scientific">Rhododendron williamsianum</name>
    <dbReference type="NCBI Taxonomy" id="262921"/>
    <lineage>
        <taxon>Eukaryota</taxon>
        <taxon>Viridiplantae</taxon>
        <taxon>Streptophyta</taxon>
        <taxon>Embryophyta</taxon>
        <taxon>Tracheophyta</taxon>
        <taxon>Spermatophyta</taxon>
        <taxon>Magnoliopsida</taxon>
        <taxon>eudicotyledons</taxon>
        <taxon>Gunneridae</taxon>
        <taxon>Pentapetalae</taxon>
        <taxon>asterids</taxon>
        <taxon>Ericales</taxon>
        <taxon>Ericaceae</taxon>
        <taxon>Ericoideae</taxon>
        <taxon>Rhodoreae</taxon>
        <taxon>Rhododendron</taxon>
    </lineage>
</organism>
<evidence type="ECO:0000256" key="2">
    <source>
        <dbReference type="ARBA" id="ARBA00022729"/>
    </source>
</evidence>
<dbReference type="Gene3D" id="3.20.20.80">
    <property type="entry name" value="Glycosidases"/>
    <property type="match status" value="1"/>
</dbReference>
<feature type="non-terminal residue" evidence="11">
    <location>
        <position position="1"/>
    </location>
</feature>
<feature type="compositionally biased region" description="Polar residues" evidence="8">
    <location>
        <begin position="471"/>
        <end position="481"/>
    </location>
</feature>
<feature type="region of interest" description="Disordered" evidence="8">
    <location>
        <begin position="438"/>
        <end position="481"/>
    </location>
</feature>
<feature type="chain" id="PRO_5025651871" description="X8 domain-containing protein" evidence="9">
    <location>
        <begin position="32"/>
        <end position="498"/>
    </location>
</feature>
<evidence type="ECO:0000256" key="8">
    <source>
        <dbReference type="SAM" id="MobiDB-lite"/>
    </source>
</evidence>
<dbReference type="OrthoDB" id="77201at2759"/>
<sequence>WVSICSSKMLKQLCSLLLFVGLLGCYGGVEGLGVNWGTIATHKLPPKVVVQMLKDNGIKKVKLFDADQSILNSLAGSGIEVMIAIQNDLLGSMGDYDVAKKWVEHNVTQYTNAGVNITYVAVGNEPFLKDYKDRFTNVTFPALQNVQNALNDAGIGKSTKATVPLNADIYESPSYNPVPSAGRFRPDITDVVSPIVKFLDKNNAAFTVNIYPFLSLYYGKGQFPIDFAFFDGVSAPLIDNNGVEYTNVFEANLDTLISALKAEGCGNLSIIVGEIGWPTDGEQNANALLAQKFYNGFARRLAKNVGTPLRPGYIEVYFFGLFDENAKSTLPGDFEPHWGIFRYDGQPKFPLDLSGQGQNKSLVAAKNVTMADCTPLGYGKSCSGLDGNASASFAFNAYFQNQNQNPLACDFEGLAKVTTQNISQGNCNFTIQIAPSSSPSSPLAPAPLADAPGGATGRSPPSANGPKGAKGSSSPRTASMGSSPSAIAVLILLALVLL</sequence>
<accession>A0A6A4KQ30</accession>
<feature type="compositionally biased region" description="Low complexity" evidence="8">
    <location>
        <begin position="438"/>
        <end position="453"/>
    </location>
</feature>
<feature type="domain" description="X8" evidence="10">
    <location>
        <begin position="360"/>
        <end position="429"/>
    </location>
</feature>